<gene>
    <name evidence="1" type="primary">dgoK</name>
    <name evidence="1" type="ORF">XPG1_2171</name>
</gene>
<evidence type="ECO:0000313" key="2">
    <source>
        <dbReference type="Proteomes" id="UP000032735"/>
    </source>
</evidence>
<dbReference type="InterPro" id="IPR042257">
    <property type="entry name" value="DGOK_C"/>
</dbReference>
<dbReference type="InterPro" id="IPR007729">
    <property type="entry name" value="DGOK"/>
</dbReference>
<dbReference type="Pfam" id="PF05035">
    <property type="entry name" value="DGOK"/>
    <property type="match status" value="1"/>
</dbReference>
<proteinExistence type="predicted"/>
<name>A0A068R4K4_9GAMM</name>
<dbReference type="InterPro" id="IPR042258">
    <property type="entry name" value="DGOK_N"/>
</dbReference>
<dbReference type="HOGENOM" id="CLU_058005_2_0_6"/>
<dbReference type="GO" id="GO:0034194">
    <property type="term" value="P:D-galactonate catabolic process"/>
    <property type="evidence" value="ECO:0007669"/>
    <property type="project" value="InterPro"/>
</dbReference>
<dbReference type="Gene3D" id="3.30.420.300">
    <property type="entry name" value="2-keto-3-deoxy-galactonokinase, substrate binding domain"/>
    <property type="match status" value="1"/>
</dbReference>
<dbReference type="EMBL" id="FO704551">
    <property type="protein sequence ID" value="CDG21826.1"/>
    <property type="molecule type" value="Genomic_DNA"/>
</dbReference>
<dbReference type="CDD" id="cd24012">
    <property type="entry name" value="ASKHA_NBD_KDGal-kinase"/>
    <property type="match status" value="1"/>
</dbReference>
<dbReference type="KEGG" id="xpo:XPG1_2171"/>
<keyword evidence="2" id="KW-1185">Reference proteome</keyword>
<dbReference type="Gene3D" id="3.30.420.310">
    <property type="entry name" value="2-keto-3-deoxy-galactonokinase, C-terminal domain"/>
    <property type="match status" value="1"/>
</dbReference>
<keyword evidence="1" id="KW-0808">Transferase</keyword>
<dbReference type="RefSeq" id="WP_045958898.1">
    <property type="nucleotide sequence ID" value="NZ_FO704551.1"/>
</dbReference>
<protein>
    <submittedName>
        <fullName evidence="1">2-dehydro-3-deoxygalactonokinase</fullName>
        <ecNumber evidence="1">2.7.1.58</ecNumber>
    </submittedName>
</protein>
<dbReference type="OrthoDB" id="256574at2"/>
<sequence>MKGDYIAIDWGSTNLRAWLYRDGVATEYRHSASGITRLGNQTPQQVFDDITRGWRDSGNPVVMAGMVGSNAGWISVPYLSCPTRLDDLAIHLTPVDDAVWIVPGLSVNRDGNCNVMRGEETQLLGAWREMPASVFIMPGTHSKWVLMKGDSVQDFRTVMTGELHYLLMNHSLIGSGLPKQIPDESAFTRGLHLGLNDAAVLVRLFEVRAAHVLGKLPREYVSDWLSGILIGAEVAEMKSLYDNGVTDKATVIANPELAKRYVIALKQAGIPSEVMEGEYAFQTGIRSIIHELAR</sequence>
<dbReference type="EC" id="2.7.1.58" evidence="1"/>
<keyword evidence="1" id="KW-0418">Kinase</keyword>
<dbReference type="AlphaFoldDB" id="A0A068R4K4"/>
<dbReference type="Proteomes" id="UP000032735">
    <property type="component" value="Chromosome"/>
</dbReference>
<evidence type="ECO:0000313" key="1">
    <source>
        <dbReference type="EMBL" id="CDG21826.1"/>
    </source>
</evidence>
<accession>A0A068R4K4</accession>
<organism evidence="1 2">
    <name type="scientific">Xenorhabdus poinarii G6</name>
    <dbReference type="NCBI Taxonomy" id="1354304"/>
    <lineage>
        <taxon>Bacteria</taxon>
        <taxon>Pseudomonadati</taxon>
        <taxon>Pseudomonadota</taxon>
        <taxon>Gammaproteobacteria</taxon>
        <taxon>Enterobacterales</taxon>
        <taxon>Morganellaceae</taxon>
        <taxon>Xenorhabdus</taxon>
    </lineage>
</organism>
<dbReference type="STRING" id="1354304.XPG1_2171"/>
<dbReference type="GO" id="GO:0008671">
    <property type="term" value="F:2-dehydro-3-deoxygalactonokinase activity"/>
    <property type="evidence" value="ECO:0007669"/>
    <property type="project" value="UniProtKB-EC"/>
</dbReference>
<reference evidence="1 2" key="1">
    <citation type="submission" date="2013-07" db="EMBL/GenBank/DDBJ databases">
        <authorList>
            <person name="Genoscope - CEA"/>
        </authorList>
    </citation>
    <scope>NUCLEOTIDE SEQUENCE [LARGE SCALE GENOMIC DNA]</scope>
    <source>
        <strain evidence="1 2">G6</strain>
    </source>
</reference>